<evidence type="ECO:0000256" key="4">
    <source>
        <dbReference type="ARBA" id="ARBA00022741"/>
    </source>
</evidence>
<dbReference type="Proteomes" id="UP000002149">
    <property type="component" value="Chromosome 5"/>
</dbReference>
<dbReference type="InterPro" id="IPR027417">
    <property type="entry name" value="P-loop_NTPase"/>
</dbReference>
<dbReference type="InParanoid" id="Q5KH49"/>
<dbReference type="SUPFAM" id="SSF52540">
    <property type="entry name" value="P-loop containing nucleoside triphosphate hydrolases"/>
    <property type="match status" value="2"/>
</dbReference>
<dbReference type="InterPro" id="IPR017871">
    <property type="entry name" value="ABC_transporter-like_CS"/>
</dbReference>
<dbReference type="OrthoDB" id="6500128at2759"/>
<feature type="compositionally biased region" description="Low complexity" evidence="8">
    <location>
        <begin position="922"/>
        <end position="932"/>
    </location>
</feature>
<feature type="domain" description="ABC transmembrane type-1" evidence="11">
    <location>
        <begin position="1007"/>
        <end position="1286"/>
    </location>
</feature>
<dbReference type="Gene3D" id="1.20.1560.10">
    <property type="entry name" value="ABC transporter type 1, transmembrane domain"/>
    <property type="match status" value="2"/>
</dbReference>
<dbReference type="KEGG" id="cne:CNE01270"/>
<dbReference type="EMBL" id="AE017345">
    <property type="protein sequence ID" value="AAW43405.2"/>
    <property type="molecule type" value="Genomic_DNA"/>
</dbReference>
<evidence type="ECO:0000256" key="1">
    <source>
        <dbReference type="ARBA" id="ARBA00004141"/>
    </source>
</evidence>
<evidence type="ECO:0000256" key="3">
    <source>
        <dbReference type="ARBA" id="ARBA00022692"/>
    </source>
</evidence>
<feature type="transmembrane region" description="Helical" evidence="9">
    <location>
        <begin position="1131"/>
        <end position="1159"/>
    </location>
</feature>
<dbReference type="InterPro" id="IPR003593">
    <property type="entry name" value="AAA+_ATPase"/>
</dbReference>
<evidence type="ECO:0000256" key="7">
    <source>
        <dbReference type="ARBA" id="ARBA00023136"/>
    </source>
</evidence>
<reference evidence="12 13" key="1">
    <citation type="journal article" date="2005" name="Science">
        <title>The genome of the basidiomycetous yeast and human pathogen Cryptococcus neoformans.</title>
        <authorList>
            <person name="Loftus B.J."/>
            <person name="Fung E."/>
            <person name="Roncaglia P."/>
            <person name="Rowley D."/>
            <person name="Amedeo P."/>
            <person name="Bruno D."/>
            <person name="Vamathevan J."/>
            <person name="Miranda M."/>
            <person name="Anderson I.J."/>
            <person name="Fraser J.A."/>
            <person name="Allen J.E."/>
            <person name="Bosdet I.E."/>
            <person name="Brent M.R."/>
            <person name="Chiu R."/>
            <person name="Doering T.L."/>
            <person name="Donlin M.J."/>
            <person name="D'Souza C.A."/>
            <person name="Fox D.S."/>
            <person name="Grinberg V."/>
            <person name="Fu J."/>
            <person name="Fukushima M."/>
            <person name="Haas B.J."/>
            <person name="Huang J.C."/>
            <person name="Janbon G."/>
            <person name="Jones S.J."/>
            <person name="Koo H.L."/>
            <person name="Krzywinski M.I."/>
            <person name="Kwon-Chung J.K."/>
            <person name="Lengeler K.B."/>
            <person name="Maiti R."/>
            <person name="Marra M.A."/>
            <person name="Marra R.E."/>
            <person name="Mathewson C.A."/>
            <person name="Mitchell T.G."/>
            <person name="Pertea M."/>
            <person name="Riggs F.R."/>
            <person name="Salzberg S.L."/>
            <person name="Schein J.E."/>
            <person name="Shvartsbeyn A."/>
            <person name="Shin H."/>
            <person name="Shumway M."/>
            <person name="Specht C.A."/>
            <person name="Suh B.B."/>
            <person name="Tenney A."/>
            <person name="Utterback T.R."/>
            <person name="Wickes B.L."/>
            <person name="Wortman J.R."/>
            <person name="Wye N.H."/>
            <person name="Kronstad J.W."/>
            <person name="Lodge J.K."/>
            <person name="Heitman J."/>
            <person name="Davis R.W."/>
            <person name="Fraser C.M."/>
            <person name="Hyman R.W."/>
        </authorList>
    </citation>
    <scope>NUCLEOTIDE SEQUENCE [LARGE SCALE GENOMIC DNA]</scope>
    <source>
        <strain evidence="13">JEC21 / ATCC MYA-565</strain>
    </source>
</reference>
<evidence type="ECO:0000256" key="6">
    <source>
        <dbReference type="ARBA" id="ARBA00022989"/>
    </source>
</evidence>
<keyword evidence="7 9" id="KW-0472">Membrane</keyword>
<dbReference type="HOGENOM" id="CLU_000604_27_6_1"/>
<feature type="transmembrane region" description="Helical" evidence="9">
    <location>
        <begin position="156"/>
        <end position="173"/>
    </location>
</feature>
<dbReference type="CDD" id="cd18580">
    <property type="entry name" value="ABC_6TM_ABCC_D2"/>
    <property type="match status" value="1"/>
</dbReference>
<name>Q5KH49_CRYD1</name>
<feature type="transmembrane region" description="Helical" evidence="9">
    <location>
        <begin position="1257"/>
        <end position="1278"/>
    </location>
</feature>
<feature type="region of interest" description="Disordered" evidence="8">
    <location>
        <begin position="914"/>
        <end position="952"/>
    </location>
</feature>
<feature type="domain" description="ABC transporter" evidence="10">
    <location>
        <begin position="1339"/>
        <end position="1600"/>
    </location>
</feature>
<dbReference type="SMART" id="SM00382">
    <property type="entry name" value="AAA"/>
    <property type="match status" value="2"/>
</dbReference>
<dbReference type="InterPro" id="IPR011527">
    <property type="entry name" value="ABC1_TM_dom"/>
</dbReference>
<dbReference type="PANTHER" id="PTHR24223">
    <property type="entry name" value="ATP-BINDING CASSETTE SUB-FAMILY C"/>
    <property type="match status" value="1"/>
</dbReference>
<dbReference type="Pfam" id="PF00005">
    <property type="entry name" value="ABC_tran"/>
    <property type="match status" value="2"/>
</dbReference>
<feature type="transmembrane region" description="Helical" evidence="9">
    <location>
        <begin position="1004"/>
        <end position="1022"/>
    </location>
</feature>
<keyword evidence="4" id="KW-0547">Nucleotide-binding</keyword>
<dbReference type="GO" id="GO:0140359">
    <property type="term" value="F:ABC-type transporter activity"/>
    <property type="evidence" value="ECO:0000318"/>
    <property type="project" value="GO_Central"/>
</dbReference>
<evidence type="ECO:0000313" key="13">
    <source>
        <dbReference type="Proteomes" id="UP000002149"/>
    </source>
</evidence>
<feature type="domain" description="ABC transmembrane type-1" evidence="11">
    <location>
        <begin position="328"/>
        <end position="616"/>
    </location>
</feature>
<dbReference type="GO" id="GO:0055085">
    <property type="term" value="P:transmembrane transport"/>
    <property type="evidence" value="ECO:0000318"/>
    <property type="project" value="GO_Central"/>
</dbReference>
<evidence type="ECO:0000256" key="5">
    <source>
        <dbReference type="ARBA" id="ARBA00022840"/>
    </source>
</evidence>
<evidence type="ECO:0000313" key="12">
    <source>
        <dbReference type="EMBL" id="AAW43405.2"/>
    </source>
</evidence>
<proteinExistence type="predicted"/>
<dbReference type="PANTHER" id="PTHR24223:SF415">
    <property type="entry name" value="FI20190P1"/>
    <property type="match status" value="1"/>
</dbReference>
<accession>Q5KH49</accession>
<evidence type="ECO:0000256" key="9">
    <source>
        <dbReference type="SAM" id="Phobius"/>
    </source>
</evidence>
<evidence type="ECO:0000256" key="2">
    <source>
        <dbReference type="ARBA" id="ARBA00022448"/>
    </source>
</evidence>
<comment type="subcellular location">
    <subcellularLocation>
        <location evidence="1">Membrane</location>
        <topology evidence="1">Multi-pass membrane protein</topology>
    </subcellularLocation>
</comment>
<dbReference type="InterPro" id="IPR003439">
    <property type="entry name" value="ABC_transporter-like_ATP-bd"/>
</dbReference>
<dbReference type="InterPro" id="IPR044726">
    <property type="entry name" value="ABCC_6TM_D2"/>
</dbReference>
<keyword evidence="3 9" id="KW-0812">Transmembrane</keyword>
<dbReference type="CDD" id="cd18596">
    <property type="entry name" value="ABC_6TM_VMR1_D1_like"/>
    <property type="match status" value="1"/>
</dbReference>
<dbReference type="GeneID" id="3257736"/>
<gene>
    <name evidence="12" type="ordered locus">CNE01270</name>
</gene>
<feature type="transmembrane region" description="Helical" evidence="9">
    <location>
        <begin position="553"/>
        <end position="577"/>
    </location>
</feature>
<keyword evidence="2" id="KW-0813">Transport</keyword>
<dbReference type="InterPro" id="IPR036640">
    <property type="entry name" value="ABC1_TM_sf"/>
</dbReference>
<dbReference type="FunFam" id="1.20.1560.10:FF:000224">
    <property type="entry name" value="ABC transporter ABCC.6, putative"/>
    <property type="match status" value="1"/>
</dbReference>
<dbReference type="PROSITE" id="PS50893">
    <property type="entry name" value="ABC_TRANSPORTER_2"/>
    <property type="match status" value="2"/>
</dbReference>
<evidence type="ECO:0000259" key="11">
    <source>
        <dbReference type="PROSITE" id="PS50929"/>
    </source>
</evidence>
<organism evidence="12 13">
    <name type="scientific">Cryptococcus deneoformans (strain JEC21 / ATCC MYA-565)</name>
    <name type="common">Cryptococcus neoformans var. neoformans serotype D</name>
    <dbReference type="NCBI Taxonomy" id="214684"/>
    <lineage>
        <taxon>Eukaryota</taxon>
        <taxon>Fungi</taxon>
        <taxon>Dikarya</taxon>
        <taxon>Basidiomycota</taxon>
        <taxon>Agaricomycotina</taxon>
        <taxon>Tremellomycetes</taxon>
        <taxon>Tremellales</taxon>
        <taxon>Cryptococcaceae</taxon>
        <taxon>Cryptococcus</taxon>
        <taxon>Cryptococcus neoformans species complex</taxon>
    </lineage>
</organism>
<dbReference type="PROSITE" id="PS50929">
    <property type="entry name" value="ABC_TM1F"/>
    <property type="match status" value="2"/>
</dbReference>
<feature type="compositionally biased region" description="Basic and acidic residues" evidence="8">
    <location>
        <begin position="935"/>
        <end position="952"/>
    </location>
</feature>
<feature type="transmembrane region" description="Helical" evidence="9">
    <location>
        <begin position="120"/>
        <end position="144"/>
    </location>
</feature>
<dbReference type="FunFam" id="3.40.50.300:FF:001354">
    <property type="entry name" value="ATP-binding cassette (ABC) transporter, putative"/>
    <property type="match status" value="1"/>
</dbReference>
<dbReference type="GO" id="GO:0016887">
    <property type="term" value="F:ATP hydrolysis activity"/>
    <property type="evidence" value="ECO:0007669"/>
    <property type="project" value="InterPro"/>
</dbReference>
<dbReference type="SUPFAM" id="SSF90123">
    <property type="entry name" value="ABC transporter transmembrane region"/>
    <property type="match status" value="2"/>
</dbReference>
<feature type="domain" description="ABC transporter" evidence="10">
    <location>
        <begin position="674"/>
        <end position="919"/>
    </location>
</feature>
<dbReference type="InterPro" id="IPR050173">
    <property type="entry name" value="ABC_transporter_C-like"/>
</dbReference>
<dbReference type="STRING" id="214684.Q5KH49"/>
<keyword evidence="5" id="KW-0067">ATP-binding</keyword>
<feature type="transmembrane region" description="Helical" evidence="9">
    <location>
        <begin position="1043"/>
        <end position="1067"/>
    </location>
</feature>
<feature type="transmembrane region" description="Helical" evidence="9">
    <location>
        <begin position="361"/>
        <end position="380"/>
    </location>
</feature>
<sequence>MGPHTLPAWPVMVDTTCVAVVLATVLISSLQIIVTWIKSKRGGHIQLSESFEPKTKKELFETNLLFHVARETPEDGEPVEVAGFWKSTIFAKVSLLLVTLSNLAIQAVDTIVTSPYRGQSWLPLLTLMTVALTNIYLVALSTHYLFTRNLARHASLTKHICTISSILLFHWYFQTLGQYLWRSINVDIPWTGYASLGLAFLQTVMSGLIPVGPKLWVDITAVYTKAVRAKVEDNAVFTFGGNLIEEISCSVFGKLMFTFVYPMIVKTAKMHQVDIQDLPAVQAEMRTQNMYHEFMGPKATEDIRWKRHPTLSLLWTVWRPQRRAVVKALIFMFALCPLWYLPHICLQQILGILDDHTAVRLSAVAFAALMILAKVGNTIISMQQYNITMSYVGPRINAHTSFLLYQKLLTRKLFAIPENKEGDKAVHTKADILNLISSDASSVQRVGWTFTNLFRSALEMALGCSYVWILLGPSGLWGLSTLILTCPPAYLLTKWEYSVFEKRLAIRDERVSLMQEAVQAISMIKMMATERFWYRRINSVREREFKKLIQAQVLGYISGLLYSAAPTVIVIVAFAHYTLVAKKELTATIAFTSIAVFNELRPALLDLPSSVAELLQEILGARRIANFLTTGDVEYFNDTSFNSSDITTPEEGPLYIVGTVAWDVPKIYVAPASNHSTDTSSDSSENNKVGFRLMDLDIKFPRGKLTLVAGKFGSGKSLLLLALLGEARLIEGKISYTVSPIMDPQIIDKNDWSLLKNGVAYAPQTPWLLSQSIRDNILFGLPLDMERYRSVCFATGLLPDLELLEDADLTEIGERGKLLSGGQKARVSLARAIYSRASVLLLDDVISAVDAQTSQHIITHCFNSSLMSDRTVILASHAVETLAPLATHAVYLDDGRCLWQGWGRQLLETEHMAHLKTESRSPSRLPSRLPSSENLKSEAKSDRKDKKKGEKPVSLDVQAMKEKFEIGEAIPKTPKQLVIEEERAVGAVDLIHWKNLLKFNGNGVYWTVAFTLMMAAVLAPVCERMALSLWTSTEGERSVDHSVVFWISLYAAISLTRVFLDTVYGLFCFWGSMRAMKIIHGQMLESMLHAKMLFFTKTRAGSIIQRFGKDLNDILDCSNLLTEMTGGGMNIIISLISVSVYGGWIFCVVTILLLAAAWTPGKWYRASSRQVRRLQAVLPGPINAIYGETVAGTTVIRAFGAQSVFIDDLLRWTNMKITATIWTVAIARWLLLSLQVMDVIVRITALTLLLARASTTGAVAGFVLTFAGSISTYVNWMLIHLRNFELKGVSLERTSEYRTLSREDGTKLLADDTRYATDGLELDEEEDQRLGSWPEHGELKVEGLCARYGPDMPEILHDVTFRVKGGERIGIVGATGSGKSTLAKAFFSFVDVTKGKIEIDGQDISTIPLGAVRSKLGIIAQDPVLLSGSLRLNLDIEGKYSDEQLYTALRQVQLLKRSDFCPDLLSNDLTSLTIETSSHKQLQQQENIFSNLDFEVKGGGENLSAGQKQLVVLARALLKRHRVLILDEATASIDSATDAEISRVVHEEFTNATVLIIAHRLRTIIPCANILVMDKGHLIQHGSPLELIHRKGRFQDLCMAAGEEEYSHLIGLAEQHDPLNKDELIGSPFVQ</sequence>
<feature type="transmembrane region" description="Helical" evidence="9">
    <location>
        <begin position="324"/>
        <end position="341"/>
    </location>
</feature>
<dbReference type="RefSeq" id="XP_024512819.1">
    <property type="nucleotide sequence ID" value="XM_024657177.1"/>
</dbReference>
<dbReference type="PaxDb" id="214684-Q5KH49"/>
<dbReference type="PROSITE" id="PS00211">
    <property type="entry name" value="ABC_TRANSPORTER_1"/>
    <property type="match status" value="2"/>
</dbReference>
<feature type="transmembrane region" description="Helical" evidence="9">
    <location>
        <begin position="1229"/>
        <end position="1251"/>
    </location>
</feature>
<evidence type="ECO:0000259" key="10">
    <source>
        <dbReference type="PROSITE" id="PS50893"/>
    </source>
</evidence>
<dbReference type="GO" id="GO:0016020">
    <property type="term" value="C:membrane"/>
    <property type="evidence" value="ECO:0007669"/>
    <property type="project" value="UniProtKB-SubCell"/>
</dbReference>
<keyword evidence="6 9" id="KW-1133">Transmembrane helix</keyword>
<keyword evidence="13" id="KW-1185">Reference proteome</keyword>
<feature type="transmembrane region" description="Helical" evidence="9">
    <location>
        <begin position="193"/>
        <end position="211"/>
    </location>
</feature>
<dbReference type="VEuPathDB" id="FungiDB:CNE01270"/>
<dbReference type="Pfam" id="PF00664">
    <property type="entry name" value="ABC_membrane"/>
    <property type="match status" value="2"/>
</dbReference>
<feature type="transmembrane region" description="Helical" evidence="9">
    <location>
        <begin position="12"/>
        <end position="37"/>
    </location>
</feature>
<evidence type="ECO:0000256" key="8">
    <source>
        <dbReference type="SAM" id="MobiDB-lite"/>
    </source>
</evidence>
<dbReference type="GO" id="GO:0005524">
    <property type="term" value="F:ATP binding"/>
    <property type="evidence" value="ECO:0007669"/>
    <property type="project" value="UniProtKB-KW"/>
</dbReference>
<dbReference type="Gene3D" id="3.40.50.300">
    <property type="entry name" value="P-loop containing nucleotide triphosphate hydrolases"/>
    <property type="match status" value="2"/>
</dbReference>
<protein>
    <submittedName>
        <fullName evidence="12">ABC transporter ABCC.6, putative</fullName>
    </submittedName>
</protein>
<feature type="transmembrane region" description="Helical" evidence="9">
    <location>
        <begin position="89"/>
        <end position="108"/>
    </location>
</feature>